<protein>
    <recommendedName>
        <fullName evidence="3">NACHT domain-containing protein</fullName>
    </recommendedName>
</protein>
<dbReference type="SUPFAM" id="SSF52540">
    <property type="entry name" value="P-loop containing nucleoside triphosphate hydrolases"/>
    <property type="match status" value="1"/>
</dbReference>
<sequence length="850" mass="98678">MFEHLKTEVLKKFGSQLLYTKDCRILADEICDKTGSRISTTTVRRIFGFLKSRTSPAKFTLNILSLYIGFESWQDFCSKQESVPEKVNEHENAWSDLHKKAFSFSQETYQLIKGQSGLPFDSVVSRSNAEQRIDSFLKSTKMATAFVAPGGWGKSTMLAKWFENNWVSGDSEDVILYLNASFMIGFLNEDFRLERWAQEQLDLNQKDSLKYFLEKPEECKGRLIFVIDALDEITYDNNKLERLFLQIKQFISSHKDSQKVKLIITSRNSTWEKFAIPFVIKGNAIQSSWFELELKIEQLNPQNLNPLTGSEIQHVFDRTLNQDFEAKLEVGELSFSQKEMISNPFFLELFVKLYNPNKGHEYSEGQELLAEFLRNKIFFSRFAEEKMDIIQGIISLIKHGRNGTSAKKMELRDLYPIHLKTAGNYFSAYEELVSYGLLTEFITINELNSYCKYVTISNDQLFEALIGMDLIQKNGGVDFQLIKTVDQDYAGYEIKNRLICYLYSSALLSDKHLELKDFFSLSEDTLSDIKVVETVLNSSVNLDEKNLELMEHFAREENAEKYLFGKFPDVYTLTKGNRMILGVFANKAYRKSVRIKSLSLLLLSAIFTLEVNGTKEIYKKLKAEEPDSSCSAFTISIRLASILIYNHFIIDESNEIDILKMFYYREMAYQQHDGDYETLNGEFELILCMVLIYMKSFHKVIQLIDDVEHLYNNVKSKKANINYRILQCYKLSAQHGLGMELDDDQLTFLESCEKEVFSSQNYFLQIFYHAFLSSIHFSRESRAQVERHFNAALEVSEYANYALCTAGILKRMAKYYNEWGEKTKEEICLREEKVLLPDTLSIFDKETLFV</sequence>
<dbReference type="Proteomes" id="UP001528920">
    <property type="component" value="Unassembled WGS sequence"/>
</dbReference>
<comment type="caution">
    <text evidence="1">The sequence shown here is derived from an EMBL/GenBank/DDBJ whole genome shotgun (WGS) entry which is preliminary data.</text>
</comment>
<dbReference type="InterPro" id="IPR027417">
    <property type="entry name" value="P-loop_NTPase"/>
</dbReference>
<organism evidence="1 2">
    <name type="scientific">Paralabilibaculum antarcticum</name>
    <dbReference type="NCBI Taxonomy" id="2912572"/>
    <lineage>
        <taxon>Bacteria</taxon>
        <taxon>Pseudomonadati</taxon>
        <taxon>Bacteroidota</taxon>
        <taxon>Bacteroidia</taxon>
        <taxon>Marinilabiliales</taxon>
        <taxon>Marinifilaceae</taxon>
        <taxon>Paralabilibaculum</taxon>
    </lineage>
</organism>
<dbReference type="Gene3D" id="3.40.50.300">
    <property type="entry name" value="P-loop containing nucleotide triphosphate hydrolases"/>
    <property type="match status" value="1"/>
</dbReference>
<evidence type="ECO:0000313" key="2">
    <source>
        <dbReference type="Proteomes" id="UP001528920"/>
    </source>
</evidence>
<proteinExistence type="predicted"/>
<gene>
    <name evidence="1" type="ORF">L3049_07155</name>
</gene>
<dbReference type="EMBL" id="JAKJSC010000001">
    <property type="protein sequence ID" value="MDE5417782.1"/>
    <property type="molecule type" value="Genomic_DNA"/>
</dbReference>
<accession>A0ABT5VR81</accession>
<evidence type="ECO:0000313" key="1">
    <source>
        <dbReference type="EMBL" id="MDE5417782.1"/>
    </source>
</evidence>
<dbReference type="RefSeq" id="WP_275109120.1">
    <property type="nucleotide sequence ID" value="NZ_JAKJSC010000001.1"/>
</dbReference>
<evidence type="ECO:0008006" key="3">
    <source>
        <dbReference type="Google" id="ProtNLM"/>
    </source>
</evidence>
<reference evidence="1 2" key="1">
    <citation type="submission" date="2022-01" db="EMBL/GenBank/DDBJ databases">
        <title>Labilibaculum sp. nov, a marine bacterium isolated from Antarctica.</title>
        <authorList>
            <person name="Dai W."/>
        </authorList>
    </citation>
    <scope>NUCLEOTIDE SEQUENCE [LARGE SCALE GENOMIC DNA]</scope>
    <source>
        <strain evidence="1 2">DW002</strain>
    </source>
</reference>
<name>A0ABT5VR81_9BACT</name>
<keyword evidence="2" id="KW-1185">Reference proteome</keyword>